<dbReference type="Proteomes" id="UP001165653">
    <property type="component" value="Unassembled WGS sequence"/>
</dbReference>
<dbReference type="EMBL" id="JAPDDR010000014">
    <property type="protein sequence ID" value="MCW1916384.1"/>
    <property type="molecule type" value="Genomic_DNA"/>
</dbReference>
<dbReference type="InterPro" id="IPR042230">
    <property type="entry name" value="CusF_sf"/>
</dbReference>
<protein>
    <submittedName>
        <fullName evidence="4">SCO family protein</fullName>
    </submittedName>
</protein>
<organism evidence="4 5">
    <name type="scientific">Luteolibacter rhizosphaerae</name>
    <dbReference type="NCBI Taxonomy" id="2989719"/>
    <lineage>
        <taxon>Bacteria</taxon>
        <taxon>Pseudomonadati</taxon>
        <taxon>Verrucomicrobiota</taxon>
        <taxon>Verrucomicrobiia</taxon>
        <taxon>Verrucomicrobiales</taxon>
        <taxon>Verrucomicrobiaceae</taxon>
        <taxon>Luteolibacter</taxon>
    </lineage>
</organism>
<dbReference type="RefSeq" id="WP_264515958.1">
    <property type="nucleotide sequence ID" value="NZ_JAPDDR010000014.1"/>
</dbReference>
<feature type="domain" description="Thioredoxin" evidence="3">
    <location>
        <begin position="122"/>
        <end position="288"/>
    </location>
</feature>
<name>A0ABT3G966_9BACT</name>
<evidence type="ECO:0000313" key="4">
    <source>
        <dbReference type="EMBL" id="MCW1916384.1"/>
    </source>
</evidence>
<dbReference type="Gene3D" id="2.40.50.320">
    <property type="entry name" value="Copper binding periplasmic protein CusF"/>
    <property type="match status" value="1"/>
</dbReference>
<evidence type="ECO:0000313" key="5">
    <source>
        <dbReference type="Proteomes" id="UP001165653"/>
    </source>
</evidence>
<dbReference type="PROSITE" id="PS51352">
    <property type="entry name" value="THIOREDOXIN_2"/>
    <property type="match status" value="1"/>
</dbReference>
<dbReference type="InterPro" id="IPR021647">
    <property type="entry name" value="CusF_Ec"/>
</dbReference>
<gene>
    <name evidence="4" type="ORF">OJ996_22540</name>
</gene>
<dbReference type="InterPro" id="IPR003782">
    <property type="entry name" value="SCO1/SenC"/>
</dbReference>
<dbReference type="PANTHER" id="PTHR12151">
    <property type="entry name" value="ELECTRON TRANSPORT PROTIN SCO1/SENC FAMILY MEMBER"/>
    <property type="match status" value="1"/>
</dbReference>
<reference evidence="4" key="1">
    <citation type="submission" date="2022-10" db="EMBL/GenBank/DDBJ databases">
        <title>Luteolibacter sp. GHJ8, whole genome shotgun sequencing project.</title>
        <authorList>
            <person name="Zhao G."/>
            <person name="Shen L."/>
        </authorList>
    </citation>
    <scope>NUCLEOTIDE SEQUENCE</scope>
    <source>
        <strain evidence="4">GHJ8</strain>
    </source>
</reference>
<keyword evidence="5" id="KW-1185">Reference proteome</keyword>
<comment type="caution">
    <text evidence="4">The sequence shown here is derived from an EMBL/GenBank/DDBJ whole genome shotgun (WGS) entry which is preliminary data.</text>
</comment>
<dbReference type="SUPFAM" id="SSF52833">
    <property type="entry name" value="Thioredoxin-like"/>
    <property type="match status" value="1"/>
</dbReference>
<sequence>MSSIKIILTLPYILSLAAAAEKPPLADGEIRTYEVRGVVEKLKPDVPAAVIYHEEIPGFMEPMSMTLKARDAKEFEGVGVGDGITFRLNVTNEDGWIDKVHVVAPAASAAAVKEEAAGLKPIEPGQPLPDAKLVDDHGRPFELSDYKGKPFALTFIYTRCPFPTFCPRVNKLFQETEELLLAEGSSAPKDWRLLSVSIEPRRDTPEILKPFADAHRKDKERWLFATGELKDITTLTLQSGLDFWDDRGLIQHNLRTLVIDREGKVRKIFVEGEWTAAELAKELHAAAANPAQPR</sequence>
<dbReference type="CDD" id="cd02968">
    <property type="entry name" value="SCO"/>
    <property type="match status" value="1"/>
</dbReference>
<dbReference type="Gene3D" id="3.40.30.10">
    <property type="entry name" value="Glutaredoxin"/>
    <property type="match status" value="1"/>
</dbReference>
<evidence type="ECO:0000256" key="2">
    <source>
        <dbReference type="ARBA" id="ARBA00023008"/>
    </source>
</evidence>
<accession>A0ABT3G966</accession>
<dbReference type="Pfam" id="PF11604">
    <property type="entry name" value="CusF_Ec"/>
    <property type="match status" value="1"/>
</dbReference>
<dbReference type="Pfam" id="PF02630">
    <property type="entry name" value="SCO1-SenC"/>
    <property type="match status" value="1"/>
</dbReference>
<dbReference type="PANTHER" id="PTHR12151:SF25">
    <property type="entry name" value="LINALOOL DEHYDRATASE_ISOMERASE DOMAIN-CONTAINING PROTEIN"/>
    <property type="match status" value="1"/>
</dbReference>
<evidence type="ECO:0000256" key="1">
    <source>
        <dbReference type="ARBA" id="ARBA00010996"/>
    </source>
</evidence>
<evidence type="ECO:0000259" key="3">
    <source>
        <dbReference type="PROSITE" id="PS51352"/>
    </source>
</evidence>
<comment type="similarity">
    <text evidence="1">Belongs to the SCO1/2 family.</text>
</comment>
<keyword evidence="2" id="KW-0186">Copper</keyword>
<dbReference type="InterPro" id="IPR036249">
    <property type="entry name" value="Thioredoxin-like_sf"/>
</dbReference>
<proteinExistence type="inferred from homology"/>
<dbReference type="InterPro" id="IPR013766">
    <property type="entry name" value="Thioredoxin_domain"/>
</dbReference>